<accession>A0A2V2YY22</accession>
<reference evidence="3 4" key="1">
    <citation type="submission" date="2018-05" db="EMBL/GenBank/DDBJ databases">
        <title>Genomic Encyclopedia of Type Strains, Phase III (KMG-III): the genomes of soil and plant-associated and newly described type strains.</title>
        <authorList>
            <person name="Whitman W."/>
        </authorList>
    </citation>
    <scope>NUCLEOTIDE SEQUENCE [LARGE SCALE GENOMIC DNA]</scope>
    <source>
        <strain evidence="3 4">CECT 5696</strain>
    </source>
</reference>
<sequence>MSEWIRIEENGLHLLFEITETGDVRFLYMGLTEAGAEYEQWPDKKRAKFRLVEVHASGENHNDHHGSKHTGTTPGKRLRLVKLEDLASSEVDGEVGRRLVWHLVDDATGLEVRSVMQFYNGLSVIRTRTELEHGGSEPIGLEYVSSFALTGIDMGGLGTREEKIRLSIPHNTWYGEAQWHTYRLSELGFHEVNEFSMKRLSYSSTGTWSSSQYAPMGYAANVETGTGLVWQIEHNGSWHWEMSDMTGQLYVQLSGPTDAEHGWWKELQPGEVFESVPACVGVAAGGLDAAVVLMNEYRRRIRRFHEDNVKLPVIFNDYMNCLFGDPTTEKLLPLIDAAAAAGCEIYCIDCGWYSDGEWWDGVGEWLPSKARFPGGIEQVLNYIRAKDMVPGLWLEIEVMGINCPLADKLPDDWFFMRHGKRVIDHGRYQLDFRNPDVRAYADSVIDRVVGEYGAGYIKMDYNINAGIGTEVGADSFGDGLLEHNRAYLDWLDAVFARHAGLIIENCGSGGMRLDYALLSRHSIQSSSDQTNYVKNGVIAAASSSLVTPEQCAVWSYPLQAGDREEVIFNMVNSMLLRIHQSGHLAEIAQNSFDLVAEGIAAYKTYRERIPFARPVWPLGMPRFNNGWMSFGLTDDEGLLLAVWRLEGESPTCVLPLPVEWKQTDAEVALVYPSEGPAQWGWNREDGSLSVQLHERKTARIFEVRKK</sequence>
<evidence type="ECO:0000256" key="2">
    <source>
        <dbReference type="ARBA" id="ARBA00023295"/>
    </source>
</evidence>
<keyword evidence="4" id="KW-1185">Reference proteome</keyword>
<dbReference type="InterPro" id="IPR002252">
    <property type="entry name" value="Glyco_hydro_36"/>
</dbReference>
<keyword evidence="1" id="KW-0378">Hydrolase</keyword>
<dbReference type="PANTHER" id="PTHR43053:SF3">
    <property type="entry name" value="ALPHA-GALACTOSIDASE C-RELATED"/>
    <property type="match status" value="1"/>
</dbReference>
<protein>
    <submittedName>
        <fullName evidence="3">Alpha-galactosidase</fullName>
    </submittedName>
</protein>
<dbReference type="GO" id="GO:0016052">
    <property type="term" value="P:carbohydrate catabolic process"/>
    <property type="evidence" value="ECO:0007669"/>
    <property type="project" value="InterPro"/>
</dbReference>
<dbReference type="InterPro" id="IPR038417">
    <property type="entry name" value="Alpga-gal_N_sf"/>
</dbReference>
<dbReference type="CDD" id="cd14791">
    <property type="entry name" value="GH36"/>
    <property type="match status" value="1"/>
</dbReference>
<dbReference type="PRINTS" id="PR00743">
    <property type="entry name" value="GLHYDRLASE36"/>
</dbReference>
<name>A0A2V2YY22_9BACL</name>
<dbReference type="GO" id="GO:0004557">
    <property type="term" value="F:alpha-galactosidase activity"/>
    <property type="evidence" value="ECO:0007669"/>
    <property type="project" value="InterPro"/>
</dbReference>
<dbReference type="RefSeq" id="WP_110042504.1">
    <property type="nucleotide sequence ID" value="NZ_CP054612.1"/>
</dbReference>
<dbReference type="InterPro" id="IPR017853">
    <property type="entry name" value="GH"/>
</dbReference>
<proteinExistence type="predicted"/>
<gene>
    <name evidence="3" type="ORF">DFQ01_102136</name>
</gene>
<dbReference type="Pfam" id="PF02065">
    <property type="entry name" value="Melibiase"/>
    <property type="match status" value="1"/>
</dbReference>
<comment type="caution">
    <text evidence="3">The sequence shown here is derived from an EMBL/GenBank/DDBJ whole genome shotgun (WGS) entry which is preliminary data.</text>
</comment>
<evidence type="ECO:0000256" key="1">
    <source>
        <dbReference type="ARBA" id="ARBA00022801"/>
    </source>
</evidence>
<dbReference type="Gene3D" id="3.20.20.70">
    <property type="entry name" value="Aldolase class I"/>
    <property type="match status" value="1"/>
</dbReference>
<dbReference type="AlphaFoldDB" id="A0A2V2YY22"/>
<dbReference type="SUPFAM" id="SSF51445">
    <property type="entry name" value="(Trans)glycosidases"/>
    <property type="match status" value="1"/>
</dbReference>
<dbReference type="Gene3D" id="2.70.98.60">
    <property type="entry name" value="alpha-galactosidase from lactobacil brevis"/>
    <property type="match status" value="1"/>
</dbReference>
<dbReference type="InterPro" id="IPR013785">
    <property type="entry name" value="Aldolase_TIM"/>
</dbReference>
<dbReference type="PANTHER" id="PTHR43053">
    <property type="entry name" value="GLYCOSIDASE FAMILY 31"/>
    <property type="match status" value="1"/>
</dbReference>
<dbReference type="Proteomes" id="UP000246635">
    <property type="component" value="Unassembled WGS sequence"/>
</dbReference>
<organism evidence="3 4">
    <name type="scientific">Paenibacillus cellulosilyticus</name>
    <dbReference type="NCBI Taxonomy" id="375489"/>
    <lineage>
        <taxon>Bacteria</taxon>
        <taxon>Bacillati</taxon>
        <taxon>Bacillota</taxon>
        <taxon>Bacilli</taxon>
        <taxon>Bacillales</taxon>
        <taxon>Paenibacillaceae</taxon>
        <taxon>Paenibacillus</taxon>
    </lineage>
</organism>
<evidence type="ECO:0000313" key="4">
    <source>
        <dbReference type="Proteomes" id="UP000246635"/>
    </source>
</evidence>
<dbReference type="OrthoDB" id="9758822at2"/>
<keyword evidence="2" id="KW-0326">Glycosidase</keyword>
<evidence type="ECO:0000313" key="3">
    <source>
        <dbReference type="EMBL" id="PWW07244.1"/>
    </source>
</evidence>
<dbReference type="InterPro" id="IPR050985">
    <property type="entry name" value="Alpha-glycosidase_related"/>
</dbReference>
<dbReference type="EMBL" id="QGTQ01000002">
    <property type="protein sequence ID" value="PWW07244.1"/>
    <property type="molecule type" value="Genomic_DNA"/>
</dbReference>